<proteinExistence type="predicted"/>
<reference evidence="1 2" key="1">
    <citation type="submission" date="2017-04" db="EMBL/GenBank/DDBJ databases">
        <authorList>
            <person name="Afonso C.L."/>
            <person name="Miller P.J."/>
            <person name="Scott M.A."/>
            <person name="Spackman E."/>
            <person name="Goraichik I."/>
            <person name="Dimitrov K.M."/>
            <person name="Suarez D.L."/>
            <person name="Swayne D.E."/>
        </authorList>
    </citation>
    <scope>NUCLEOTIDE SEQUENCE [LARGE SCALE GENOMIC DNA]</scope>
</reference>
<keyword evidence="2" id="KW-1185">Reference proteome</keyword>
<organism evidence="1 2">
    <name type="scientific">Erwinia phage vB_EamM_Y3</name>
    <dbReference type="NCBI Taxonomy" id="1983553"/>
    <lineage>
        <taxon>Viruses</taxon>
        <taxon>Duplodnaviria</taxon>
        <taxon>Heunggongvirae</taxon>
        <taxon>Uroviricota</taxon>
        <taxon>Caudoviricetes</taxon>
        <taxon>Sasquatchvirus</taxon>
        <taxon>Sasquatchvirus Y3</taxon>
    </lineage>
</organism>
<sequence length="162" mass="18326">MTTLNEEQSSDSARHRIFFRQPKRVPSFDTAFINASHKEGMKLLLSAAPEHCQIIVFTNGIGAAYAMKRLFKRNFHLNSFALQYDLRTLTFTGQVAYQFVCGGSVRDPLSRYFCAGDSYLHEMGQSTPGSEDVIDMFCLGQKFHDALVKRGRGRSLVFAEEQ</sequence>
<dbReference type="Proteomes" id="UP000240568">
    <property type="component" value="Segment"/>
</dbReference>
<accession>A0A2H4IAW5</accession>
<protein>
    <submittedName>
        <fullName evidence="1">Uncharacterized protein</fullName>
    </submittedName>
</protein>
<dbReference type="EMBL" id="KY984068">
    <property type="protein sequence ID" value="ARW58650.1"/>
    <property type="molecule type" value="Genomic_DNA"/>
</dbReference>
<name>A0A2H4IAW5_9CAUD</name>
<evidence type="ECO:0000313" key="2">
    <source>
        <dbReference type="Proteomes" id="UP000240568"/>
    </source>
</evidence>
<evidence type="ECO:0000313" key="1">
    <source>
        <dbReference type="EMBL" id="ARW58650.1"/>
    </source>
</evidence>
<gene>
    <name evidence="1" type="ORF">Y3_010</name>
</gene>